<dbReference type="KEGG" id="som:SOMG_03000"/>
<evidence type="ECO:0000259" key="9">
    <source>
        <dbReference type="Pfam" id="PF09816"/>
    </source>
</evidence>
<dbReference type="GO" id="GO:0003711">
    <property type="term" value="F:transcription elongation factor activity"/>
    <property type="evidence" value="ECO:0007669"/>
    <property type="project" value="TreeGrafter"/>
</dbReference>
<evidence type="ECO:0000256" key="3">
    <source>
        <dbReference type="ARBA" id="ARBA00022553"/>
    </source>
</evidence>
<keyword evidence="5" id="KW-0010">Activator</keyword>
<dbReference type="InterPro" id="IPR027093">
    <property type="entry name" value="EAF_fam"/>
</dbReference>
<dbReference type="Proteomes" id="UP001212411">
    <property type="component" value="Chromosome 2"/>
</dbReference>
<evidence type="ECO:0000256" key="8">
    <source>
        <dbReference type="SAM" id="MobiDB-lite"/>
    </source>
</evidence>
<reference evidence="10 11" key="1">
    <citation type="journal article" date="2023" name="G3 (Bethesda)">
        <title>A high-quality reference genome for the fission yeast Schizosaccharomyces osmophilus.</title>
        <authorList>
            <person name="Jia G.S."/>
            <person name="Zhang W.C."/>
            <person name="Liang Y."/>
            <person name="Liu X.H."/>
            <person name="Rhind N."/>
            <person name="Pidoux A."/>
            <person name="Brysch-Herzberg M."/>
            <person name="Du L.L."/>
        </authorList>
    </citation>
    <scope>NUCLEOTIDE SEQUENCE [LARGE SCALE GENOMIC DNA]</scope>
    <source>
        <strain evidence="10 11">CBS 15793</strain>
    </source>
</reference>
<dbReference type="EMBL" id="CP115612">
    <property type="protein sequence ID" value="WBW73221.1"/>
    <property type="molecule type" value="Genomic_DNA"/>
</dbReference>
<accession>A0AAE9WD04</accession>
<dbReference type="RefSeq" id="XP_056037464.1">
    <property type="nucleotide sequence ID" value="XM_056181791.1"/>
</dbReference>
<feature type="compositionally biased region" description="Low complexity" evidence="8">
    <location>
        <begin position="160"/>
        <end position="173"/>
    </location>
</feature>
<name>A0AAE9WD04_9SCHI</name>
<feature type="compositionally biased region" description="Polar residues" evidence="8">
    <location>
        <begin position="188"/>
        <end position="200"/>
    </location>
</feature>
<dbReference type="AlphaFoldDB" id="A0AAE9WD04"/>
<evidence type="ECO:0000256" key="1">
    <source>
        <dbReference type="ARBA" id="ARBA00004123"/>
    </source>
</evidence>
<dbReference type="GeneID" id="80876480"/>
<sequence>MINQTTRFTIQERICELKAKVDFFSQHKQKMNSLQKGSYPIFPGSSFLNESNGLVSVKYNFKPESVDRSRKGDMEKIQDTYRLNVPSTLEDGRPHVFEGSGQQARNVDCVLVYNPKNKTFTIEQMDEIIRVHALRNGGRAATNIAPQQPSEPMTKGLAFPTVPSSTSASSTTKEPSHAAASAADKGSNPKTQSQTSSQRSVPAFAMSAKDAAIRSSSNSARDSDTIEIGSGTEGEADDVLELDDFAKELELGLDQELGRNPEDKQTLIAGKPISLRDLSRQEEESGRASATSYDAVSSASEDE</sequence>
<keyword evidence="3" id="KW-0597">Phosphoprotein</keyword>
<dbReference type="Pfam" id="PF09816">
    <property type="entry name" value="EAF"/>
    <property type="match status" value="1"/>
</dbReference>
<dbReference type="InterPro" id="IPR019194">
    <property type="entry name" value="Tscrpt_elong_fac_Eaf_N"/>
</dbReference>
<dbReference type="GO" id="GO:0032783">
    <property type="term" value="C:super elongation complex"/>
    <property type="evidence" value="ECO:0007669"/>
    <property type="project" value="InterPro"/>
</dbReference>
<keyword evidence="7" id="KW-0539">Nucleus</keyword>
<keyword evidence="11" id="KW-1185">Reference proteome</keyword>
<protein>
    <submittedName>
        <fullName evidence="10">RNA polymerase II transcription elongation factor Eaf1</fullName>
    </submittedName>
</protein>
<evidence type="ECO:0000256" key="4">
    <source>
        <dbReference type="ARBA" id="ARBA00023015"/>
    </source>
</evidence>
<feature type="compositionally biased region" description="Basic and acidic residues" evidence="8">
    <location>
        <begin position="253"/>
        <end position="265"/>
    </location>
</feature>
<dbReference type="GO" id="GO:0003746">
    <property type="term" value="F:translation elongation factor activity"/>
    <property type="evidence" value="ECO:0007669"/>
    <property type="project" value="UniProtKB-KW"/>
</dbReference>
<proteinExistence type="inferred from homology"/>
<organism evidence="10 11">
    <name type="scientific">Schizosaccharomyces osmophilus</name>
    <dbReference type="NCBI Taxonomy" id="2545709"/>
    <lineage>
        <taxon>Eukaryota</taxon>
        <taxon>Fungi</taxon>
        <taxon>Dikarya</taxon>
        <taxon>Ascomycota</taxon>
        <taxon>Taphrinomycotina</taxon>
        <taxon>Schizosaccharomycetes</taxon>
        <taxon>Schizosaccharomycetales</taxon>
        <taxon>Schizosaccharomycetaceae</taxon>
        <taxon>Schizosaccharomyces</taxon>
    </lineage>
</organism>
<comment type="subcellular location">
    <subcellularLocation>
        <location evidence="1">Nucleus</location>
    </subcellularLocation>
</comment>
<evidence type="ECO:0000256" key="2">
    <source>
        <dbReference type="ARBA" id="ARBA00007798"/>
    </source>
</evidence>
<feature type="compositionally biased region" description="Basic and acidic residues" evidence="8">
    <location>
        <begin position="277"/>
        <end position="286"/>
    </location>
</feature>
<dbReference type="PANTHER" id="PTHR15970">
    <property type="entry name" value="ELL-ASSOCIATED FACTOR EAF"/>
    <property type="match status" value="1"/>
</dbReference>
<feature type="region of interest" description="Disordered" evidence="8">
    <location>
        <begin position="140"/>
        <end position="237"/>
    </location>
</feature>
<dbReference type="PANTHER" id="PTHR15970:SF2">
    <property type="entry name" value="ELL-ASSOCIATED FACTOR EAF"/>
    <property type="match status" value="1"/>
</dbReference>
<keyword evidence="10" id="KW-0648">Protein biosynthesis</keyword>
<feature type="compositionally biased region" description="Polar residues" evidence="8">
    <location>
        <begin position="288"/>
        <end position="303"/>
    </location>
</feature>
<evidence type="ECO:0000256" key="7">
    <source>
        <dbReference type="ARBA" id="ARBA00023242"/>
    </source>
</evidence>
<evidence type="ECO:0000256" key="5">
    <source>
        <dbReference type="ARBA" id="ARBA00023159"/>
    </source>
</evidence>
<dbReference type="GO" id="GO:0006368">
    <property type="term" value="P:transcription elongation by RNA polymerase II"/>
    <property type="evidence" value="ECO:0007669"/>
    <property type="project" value="InterPro"/>
</dbReference>
<comment type="similarity">
    <text evidence="2">Belongs to the EAF family.</text>
</comment>
<feature type="region of interest" description="Disordered" evidence="8">
    <location>
        <begin position="253"/>
        <end position="303"/>
    </location>
</feature>
<evidence type="ECO:0000256" key="6">
    <source>
        <dbReference type="ARBA" id="ARBA00023163"/>
    </source>
</evidence>
<keyword evidence="10" id="KW-0251">Elongation factor</keyword>
<evidence type="ECO:0000313" key="11">
    <source>
        <dbReference type="Proteomes" id="UP001212411"/>
    </source>
</evidence>
<evidence type="ECO:0000313" key="10">
    <source>
        <dbReference type="EMBL" id="WBW73221.1"/>
    </source>
</evidence>
<keyword evidence="4" id="KW-0805">Transcription regulation</keyword>
<gene>
    <name evidence="10" type="primary">eaf1</name>
    <name evidence="10" type="ORF">SOMG_03000</name>
</gene>
<feature type="domain" description="Transcription elongation factor Eaf N-terminal" evidence="9">
    <location>
        <begin position="39"/>
        <end position="136"/>
    </location>
</feature>
<keyword evidence="6" id="KW-0804">Transcription</keyword>